<dbReference type="InterPro" id="IPR029021">
    <property type="entry name" value="Prot-tyrosine_phosphatase-like"/>
</dbReference>
<dbReference type="AlphaFoldDB" id="A0A6P1NPD7"/>
<organism evidence="2 3">
    <name type="scientific">Pseudarthrobacter psychrotolerans</name>
    <dbReference type="NCBI Taxonomy" id="2697569"/>
    <lineage>
        <taxon>Bacteria</taxon>
        <taxon>Bacillati</taxon>
        <taxon>Actinomycetota</taxon>
        <taxon>Actinomycetes</taxon>
        <taxon>Micrococcales</taxon>
        <taxon>Micrococcaceae</taxon>
        <taxon>Pseudarthrobacter</taxon>
    </lineage>
</organism>
<dbReference type="SUPFAM" id="SSF52799">
    <property type="entry name" value="(Phosphotyrosine protein) phosphatases II"/>
    <property type="match status" value="1"/>
</dbReference>
<name>A0A6P1NPD7_9MICC</name>
<dbReference type="EMBL" id="CP047898">
    <property type="protein sequence ID" value="QHK20260.1"/>
    <property type="molecule type" value="Genomic_DNA"/>
</dbReference>
<keyword evidence="3" id="KW-1185">Reference proteome</keyword>
<gene>
    <name evidence="2" type="ORF">GU243_11540</name>
</gene>
<dbReference type="InterPro" id="IPR016130">
    <property type="entry name" value="Tyr_Pase_AS"/>
</dbReference>
<proteinExistence type="predicted"/>
<dbReference type="KEGG" id="psey:GU243_11540"/>
<feature type="domain" description="Tyrosine specific protein phosphatases" evidence="1">
    <location>
        <begin position="121"/>
        <end position="158"/>
    </location>
</feature>
<dbReference type="GO" id="GO:0004721">
    <property type="term" value="F:phosphoprotein phosphatase activity"/>
    <property type="evidence" value="ECO:0007669"/>
    <property type="project" value="InterPro"/>
</dbReference>
<accession>A0A6P1NPD7</accession>
<dbReference type="InterPro" id="IPR026893">
    <property type="entry name" value="Tyr/Ser_Pase_IphP-type"/>
</dbReference>
<evidence type="ECO:0000259" key="1">
    <source>
        <dbReference type="PROSITE" id="PS50056"/>
    </source>
</evidence>
<evidence type="ECO:0000313" key="3">
    <source>
        <dbReference type="Proteomes" id="UP000464186"/>
    </source>
</evidence>
<dbReference type="PROSITE" id="PS50056">
    <property type="entry name" value="TYR_PHOSPHATASE_2"/>
    <property type="match status" value="1"/>
</dbReference>
<evidence type="ECO:0000313" key="2">
    <source>
        <dbReference type="EMBL" id="QHK20260.1"/>
    </source>
</evidence>
<reference evidence="2 3" key="1">
    <citation type="submission" date="2020-01" db="EMBL/GenBank/DDBJ databases">
        <title>Pseudarthrobacter psychrotolerans sp. nov., isolated from antarctic soil.</title>
        <authorList>
            <person name="Shin Y."/>
            <person name="Park W."/>
        </authorList>
    </citation>
    <scope>NUCLEOTIDE SEQUENCE [LARGE SCALE GENOMIC DNA]</scope>
    <source>
        <strain evidence="2 3">YJ56</strain>
    </source>
</reference>
<dbReference type="Pfam" id="PF13350">
    <property type="entry name" value="Y_phosphatase3"/>
    <property type="match status" value="1"/>
</dbReference>
<dbReference type="InterPro" id="IPR000387">
    <property type="entry name" value="Tyr_Pase_dom"/>
</dbReference>
<sequence length="250" mass="27412">MAALWLAVRVETTGGAVGWDGAVNAWHVAGRVYRMGRREWLTAAGWRQAYDDGVRTVIDLRNSREARRRDTDPDVPESARSGIRIVSAPTEEPDDPRFTAVCGPYLNDPAHYLHNVRLYPAKFVAVFRAVGAAETGAEAGVVVHCAAGRDRSGMVAAMLQDLVGDPDERIADGYAKAARGINERFRTHGPPHAGERYLDDAELTPLLERRGRTVVEFVRELDTRTFLLRNGLSEAELGAVLNLLGSRVAP</sequence>
<protein>
    <submittedName>
        <fullName evidence="2">Protein-tyrosine-phosphatase</fullName>
    </submittedName>
</protein>
<dbReference type="PROSITE" id="PS00383">
    <property type="entry name" value="TYR_PHOSPHATASE_1"/>
    <property type="match status" value="1"/>
</dbReference>
<dbReference type="Proteomes" id="UP000464186">
    <property type="component" value="Chromosome"/>
</dbReference>
<dbReference type="Gene3D" id="3.90.190.10">
    <property type="entry name" value="Protein tyrosine phosphatase superfamily"/>
    <property type="match status" value="1"/>
</dbReference>